<dbReference type="CDD" id="cd21631">
    <property type="entry name" value="RHH_CopG_NikR-like"/>
    <property type="match status" value="1"/>
</dbReference>
<feature type="compositionally biased region" description="Low complexity" evidence="1">
    <location>
        <begin position="100"/>
        <end position="116"/>
    </location>
</feature>
<dbReference type="RefSeq" id="WP_344140907.1">
    <property type="nucleotide sequence ID" value="NZ_BAABIK010000003.1"/>
</dbReference>
<name>A0ABP9GFI0_9ACTN</name>
<dbReference type="InterPro" id="IPR013321">
    <property type="entry name" value="Arc_rbn_hlx_hlx"/>
</dbReference>
<gene>
    <name evidence="2" type="ORF">GCM10023224_07980</name>
</gene>
<evidence type="ECO:0000313" key="2">
    <source>
        <dbReference type="EMBL" id="GAA4930638.1"/>
    </source>
</evidence>
<dbReference type="InterPro" id="IPR010985">
    <property type="entry name" value="Ribbon_hlx_hlx"/>
</dbReference>
<dbReference type="EMBL" id="BAABIK010000003">
    <property type="protein sequence ID" value="GAA4930638.1"/>
    <property type="molecule type" value="Genomic_DNA"/>
</dbReference>
<evidence type="ECO:0000313" key="3">
    <source>
        <dbReference type="Proteomes" id="UP001499993"/>
    </source>
</evidence>
<accession>A0ABP9GFI0</accession>
<dbReference type="Gene3D" id="1.10.1220.10">
    <property type="entry name" value="Met repressor-like"/>
    <property type="match status" value="1"/>
</dbReference>
<protein>
    <recommendedName>
        <fullName evidence="4">HicB family protein</fullName>
    </recommendedName>
</protein>
<feature type="region of interest" description="Disordered" evidence="1">
    <location>
        <begin position="163"/>
        <end position="185"/>
    </location>
</feature>
<sequence>MDLMPYVDTLRRQLVAAAEAGGEDTRAIAERLTAALEPAARLALMDALSDAADEITRDFAPGSVEVRLRGGQTDFIVTSPANEESFGDSGLGPATAQHSPADAAAEARPPAGALPPDADEGGTSRVTLRLPDHLKPRVEEEARREGLSVNAWLVRAVSAALDPGPRRTAPGPSRPVGRGYTGWVR</sequence>
<evidence type="ECO:0000256" key="1">
    <source>
        <dbReference type="SAM" id="MobiDB-lite"/>
    </source>
</evidence>
<keyword evidence="3" id="KW-1185">Reference proteome</keyword>
<dbReference type="Proteomes" id="UP001499993">
    <property type="component" value="Unassembled WGS sequence"/>
</dbReference>
<comment type="caution">
    <text evidence="2">The sequence shown here is derived from an EMBL/GenBank/DDBJ whole genome shotgun (WGS) entry which is preliminary data.</text>
</comment>
<evidence type="ECO:0008006" key="4">
    <source>
        <dbReference type="Google" id="ProtNLM"/>
    </source>
</evidence>
<reference evidence="3" key="1">
    <citation type="journal article" date="2019" name="Int. J. Syst. Evol. Microbiol.">
        <title>The Global Catalogue of Microorganisms (GCM) 10K type strain sequencing project: providing services to taxonomists for standard genome sequencing and annotation.</title>
        <authorList>
            <consortium name="The Broad Institute Genomics Platform"/>
            <consortium name="The Broad Institute Genome Sequencing Center for Infectious Disease"/>
            <person name="Wu L."/>
            <person name="Ma J."/>
        </authorList>
    </citation>
    <scope>NUCLEOTIDE SEQUENCE [LARGE SCALE GENOMIC DNA]</scope>
    <source>
        <strain evidence="3">JCM 18123</strain>
    </source>
</reference>
<feature type="compositionally biased region" description="Basic and acidic residues" evidence="1">
    <location>
        <begin position="130"/>
        <end position="141"/>
    </location>
</feature>
<organism evidence="2 3">
    <name type="scientific">Streptomonospora halophila</name>
    <dbReference type="NCBI Taxonomy" id="427369"/>
    <lineage>
        <taxon>Bacteria</taxon>
        <taxon>Bacillati</taxon>
        <taxon>Actinomycetota</taxon>
        <taxon>Actinomycetes</taxon>
        <taxon>Streptosporangiales</taxon>
        <taxon>Nocardiopsidaceae</taxon>
        <taxon>Streptomonospora</taxon>
    </lineage>
</organism>
<proteinExistence type="predicted"/>
<feature type="region of interest" description="Disordered" evidence="1">
    <location>
        <begin position="80"/>
        <end position="141"/>
    </location>
</feature>
<dbReference type="SUPFAM" id="SSF47598">
    <property type="entry name" value="Ribbon-helix-helix"/>
    <property type="match status" value="1"/>
</dbReference>